<evidence type="ECO:0000313" key="5">
    <source>
        <dbReference type="EMBL" id="MBC2667700.1"/>
    </source>
</evidence>
<dbReference type="SMART" id="SM00014">
    <property type="entry name" value="acidPPc"/>
    <property type="match status" value="1"/>
</dbReference>
<evidence type="ECO:0000256" key="2">
    <source>
        <dbReference type="SAM" id="MobiDB-lite"/>
    </source>
</evidence>
<evidence type="ECO:0000259" key="4">
    <source>
        <dbReference type="SMART" id="SM00014"/>
    </source>
</evidence>
<evidence type="ECO:0000256" key="3">
    <source>
        <dbReference type="SAM" id="SignalP"/>
    </source>
</evidence>
<comment type="similarity">
    <text evidence="1">Belongs to the class A bacterial acid phosphatase family.</text>
</comment>
<comment type="catalytic activity">
    <reaction evidence="1">
        <text>a phosphate monoester + H2O = an alcohol + phosphate</text>
        <dbReference type="Rhea" id="RHEA:15017"/>
        <dbReference type="ChEBI" id="CHEBI:15377"/>
        <dbReference type="ChEBI" id="CHEBI:30879"/>
        <dbReference type="ChEBI" id="CHEBI:43474"/>
        <dbReference type="ChEBI" id="CHEBI:67140"/>
        <dbReference type="EC" id="3.1.3.2"/>
    </reaction>
</comment>
<reference evidence="5 6" key="1">
    <citation type="submission" date="2020-08" db="EMBL/GenBank/DDBJ databases">
        <title>The genome sequence of type strain Novosphingobium piscinae KCTC 42194.</title>
        <authorList>
            <person name="Liu Y."/>
        </authorList>
    </citation>
    <scope>NUCLEOTIDE SEQUENCE [LARGE SCALE GENOMIC DNA]</scope>
    <source>
        <strain evidence="5 6">KCTC 42194</strain>
    </source>
</reference>
<dbReference type="Proteomes" id="UP000551327">
    <property type="component" value="Unassembled WGS sequence"/>
</dbReference>
<dbReference type="PRINTS" id="PR00483">
    <property type="entry name" value="BACPHPHTASE"/>
</dbReference>
<protein>
    <recommendedName>
        <fullName evidence="1">Acid phosphatase</fullName>
        <ecNumber evidence="1">3.1.3.2</ecNumber>
    </recommendedName>
</protein>
<dbReference type="InterPro" id="IPR000326">
    <property type="entry name" value="PAP2/HPO"/>
</dbReference>
<accession>A0A7X1FVE8</accession>
<dbReference type="EC" id="3.1.3.2" evidence="1"/>
<dbReference type="GO" id="GO:0003993">
    <property type="term" value="F:acid phosphatase activity"/>
    <property type="evidence" value="ECO:0007669"/>
    <property type="project" value="UniProtKB-EC"/>
</dbReference>
<dbReference type="CDD" id="cd03397">
    <property type="entry name" value="PAP2_acid_phosphatase"/>
    <property type="match status" value="1"/>
</dbReference>
<evidence type="ECO:0000256" key="1">
    <source>
        <dbReference type="PIRNR" id="PIRNR000897"/>
    </source>
</evidence>
<comment type="caution">
    <text evidence="5">The sequence shown here is derived from an EMBL/GenBank/DDBJ whole genome shotgun (WGS) entry which is preliminary data.</text>
</comment>
<dbReference type="RefSeq" id="WP_185677579.1">
    <property type="nucleotide sequence ID" value="NZ_JACLAX010000001.1"/>
</dbReference>
<keyword evidence="1" id="KW-0378">Hydrolase</keyword>
<dbReference type="GO" id="GO:0030288">
    <property type="term" value="C:outer membrane-bounded periplasmic space"/>
    <property type="evidence" value="ECO:0007669"/>
    <property type="project" value="InterPro"/>
</dbReference>
<feature type="chain" id="PRO_5031283347" description="Acid phosphatase" evidence="3">
    <location>
        <begin position="23"/>
        <end position="271"/>
    </location>
</feature>
<dbReference type="AlphaFoldDB" id="A0A7X1FVE8"/>
<dbReference type="Pfam" id="PF01569">
    <property type="entry name" value="PAP2"/>
    <property type="match status" value="1"/>
</dbReference>
<dbReference type="PIRSF" id="PIRSF000897">
    <property type="entry name" value="Acid_Ptase_ClsA"/>
    <property type="match status" value="1"/>
</dbReference>
<proteinExistence type="inferred from homology"/>
<dbReference type="InterPro" id="IPR001011">
    <property type="entry name" value="Acid_Pase_classA_bac"/>
</dbReference>
<organism evidence="5 6">
    <name type="scientific">Novosphingobium piscinae</name>
    <dbReference type="NCBI Taxonomy" id="1507448"/>
    <lineage>
        <taxon>Bacteria</taxon>
        <taxon>Pseudomonadati</taxon>
        <taxon>Pseudomonadota</taxon>
        <taxon>Alphaproteobacteria</taxon>
        <taxon>Sphingomonadales</taxon>
        <taxon>Sphingomonadaceae</taxon>
        <taxon>Novosphingobium</taxon>
    </lineage>
</organism>
<keyword evidence="6" id="KW-1185">Reference proteome</keyword>
<dbReference type="Gene3D" id="1.20.144.10">
    <property type="entry name" value="Phosphatidic acid phosphatase type 2/haloperoxidase"/>
    <property type="match status" value="1"/>
</dbReference>
<name>A0A7X1FVE8_9SPHN</name>
<dbReference type="EMBL" id="JACLAX010000001">
    <property type="protein sequence ID" value="MBC2667700.1"/>
    <property type="molecule type" value="Genomic_DNA"/>
</dbReference>
<keyword evidence="3" id="KW-0732">Signal</keyword>
<feature type="domain" description="Phosphatidic acid phosphatase type 2/haloperoxidase" evidence="4">
    <location>
        <begin position="120"/>
        <end position="230"/>
    </location>
</feature>
<dbReference type="SUPFAM" id="SSF48317">
    <property type="entry name" value="Acid phosphatase/Vanadium-dependent haloperoxidase"/>
    <property type="match status" value="1"/>
</dbReference>
<feature type="signal peptide" evidence="3">
    <location>
        <begin position="1"/>
        <end position="22"/>
    </location>
</feature>
<dbReference type="InterPro" id="IPR036938">
    <property type="entry name" value="PAP2/HPO_sf"/>
</dbReference>
<feature type="region of interest" description="Disordered" evidence="2">
    <location>
        <begin position="250"/>
        <end position="271"/>
    </location>
</feature>
<sequence length="271" mass="28142">MQQAPATLFAITAGLAAAAAWAAQGPAPSPMTASLPAQGYLAPAELPDAASLLTPPPAPESADLARDRAAEQRALALRGSPRWELARRDADLWSPEATGALSCAAGRTIGPATTPRLDALLRKTAADLGRVSAGVKQRYDRDRPFEGNGQPTCTPEMEPGLRGNGSYPSGHATIGYGWALIVADLLPVRRAALLARGRAFADSRRVCNVHFRSDVAAGMALAEPVVARLRRAAAFRADLAAARAELAAAPTRPSSCGAEQSALALTRKDPA</sequence>
<gene>
    <name evidence="5" type="ORF">H7F53_00905</name>
</gene>
<evidence type="ECO:0000313" key="6">
    <source>
        <dbReference type="Proteomes" id="UP000551327"/>
    </source>
</evidence>